<gene>
    <name evidence="2" type="ordered locus">Runsl_0619</name>
</gene>
<feature type="transmembrane region" description="Helical" evidence="1">
    <location>
        <begin position="156"/>
        <end position="177"/>
    </location>
</feature>
<evidence type="ECO:0000313" key="3">
    <source>
        <dbReference type="Proteomes" id="UP000000493"/>
    </source>
</evidence>
<organism evidence="2 3">
    <name type="scientific">Runella slithyformis (strain ATCC 29530 / DSM 19594 / LMG 11500 / NCIMB 11436 / LSU 4)</name>
    <dbReference type="NCBI Taxonomy" id="761193"/>
    <lineage>
        <taxon>Bacteria</taxon>
        <taxon>Pseudomonadati</taxon>
        <taxon>Bacteroidota</taxon>
        <taxon>Cytophagia</taxon>
        <taxon>Cytophagales</taxon>
        <taxon>Spirosomataceae</taxon>
        <taxon>Runella</taxon>
    </lineage>
</organism>
<name>A0A7U3ZH71_RUNSL</name>
<keyword evidence="1" id="KW-0472">Membrane</keyword>
<feature type="transmembrane region" description="Helical" evidence="1">
    <location>
        <begin position="184"/>
        <end position="207"/>
    </location>
</feature>
<accession>A0A7U3ZH71</accession>
<reference evidence="3" key="1">
    <citation type="submission" date="2011-06" db="EMBL/GenBank/DDBJ databases">
        <title>The complete genome of chromosome of Runella slithyformis DSM 19594.</title>
        <authorList>
            <consortium name="US DOE Joint Genome Institute (JGI-PGF)"/>
            <person name="Lucas S."/>
            <person name="Han J."/>
            <person name="Lapidus A."/>
            <person name="Bruce D."/>
            <person name="Goodwin L."/>
            <person name="Pitluck S."/>
            <person name="Peters L."/>
            <person name="Kyrpides N."/>
            <person name="Mavromatis K."/>
            <person name="Ivanova N."/>
            <person name="Ovchinnikova G."/>
            <person name="Zhang X."/>
            <person name="Misra M."/>
            <person name="Detter J.C."/>
            <person name="Tapia R."/>
            <person name="Han C."/>
            <person name="Land M."/>
            <person name="Hauser L."/>
            <person name="Markowitz V."/>
            <person name="Cheng J.-F."/>
            <person name="Hugenholtz P."/>
            <person name="Woyke T."/>
            <person name="Wu D."/>
            <person name="Tindall B."/>
            <person name="Faehrich R."/>
            <person name="Brambilla E."/>
            <person name="Klenk H.-P."/>
            <person name="Eisen J.A."/>
        </authorList>
    </citation>
    <scope>NUCLEOTIDE SEQUENCE [LARGE SCALE GENOMIC DNA]</scope>
    <source>
        <strain evidence="3">ATCC 29530 / DSM 19594 / LMG 11500 / NCIMB 11436 / LSU 4</strain>
    </source>
</reference>
<sequence length="270" mass="31620">MNNSFNFRRFRWYSRKELRENWKAYTLFPLIILVIQLGAIYQLCGPLRDYVYYKQLTAGYMLRPYPSLLVSAGITLWLVGSFSFRYLATPQKSLFALTLPVSAFERFCFAWIITVPVSLLLVYLFWHFSWGIATPIIKAIYPKAYVEYNKYYGVGIYNSVFIFVYTAAFMLGAVVFGRFSLLKTLSFVLGMSVVLYFVKLNLLQLLIPDTTKMVFSPAPYWGTFLNIETASGLNLWPRSTMQLPYFVWWVYCLPMVLWVITFLKLKEKEI</sequence>
<feature type="transmembrane region" description="Helical" evidence="1">
    <location>
        <begin position="21"/>
        <end position="43"/>
    </location>
</feature>
<keyword evidence="1" id="KW-1133">Transmembrane helix</keyword>
<keyword evidence="3" id="KW-1185">Reference proteome</keyword>
<keyword evidence="1" id="KW-0812">Transmembrane</keyword>
<feature type="transmembrane region" description="Helical" evidence="1">
    <location>
        <begin position="63"/>
        <end position="87"/>
    </location>
</feature>
<dbReference type="RefSeq" id="WP_013926386.1">
    <property type="nucleotide sequence ID" value="NC_015703.1"/>
</dbReference>
<proteinExistence type="predicted"/>
<protein>
    <submittedName>
        <fullName evidence="2">Uncharacterized protein</fullName>
    </submittedName>
</protein>
<reference evidence="2 3" key="2">
    <citation type="journal article" date="2012" name="Stand. Genomic Sci.">
        <title>Complete genome sequence of the aquatic bacterium Runella slithyformis type strain (LSU 4(T)).</title>
        <authorList>
            <person name="Copeland A."/>
            <person name="Zhang X."/>
            <person name="Misra M."/>
            <person name="Lapidus A."/>
            <person name="Nolan M."/>
            <person name="Lucas S."/>
            <person name="Deshpande S."/>
            <person name="Cheng J.F."/>
            <person name="Tapia R."/>
            <person name="Goodwin L.A."/>
            <person name="Pitluck S."/>
            <person name="Liolios K."/>
            <person name="Pagani I."/>
            <person name="Ivanova N."/>
            <person name="Mikhailova N."/>
            <person name="Pati A."/>
            <person name="Chen A."/>
            <person name="Palaniappan K."/>
            <person name="Land M."/>
            <person name="Hauser L."/>
            <person name="Pan C."/>
            <person name="Jeffries C.D."/>
            <person name="Detter J.C."/>
            <person name="Brambilla E.M."/>
            <person name="Rohde M."/>
            <person name="Djao O.D."/>
            <person name="Goker M."/>
            <person name="Sikorski J."/>
            <person name="Tindall B.J."/>
            <person name="Woyke T."/>
            <person name="Bristow J."/>
            <person name="Eisen J.A."/>
            <person name="Markowitz V."/>
            <person name="Hugenholtz P."/>
            <person name="Kyrpides N.C."/>
            <person name="Klenk H.P."/>
            <person name="Mavromatis K."/>
        </authorList>
    </citation>
    <scope>NUCLEOTIDE SEQUENCE [LARGE SCALE GENOMIC DNA]</scope>
    <source>
        <strain evidence="3">ATCC 29530 / DSM 19594 / LMG 11500 / NCIMB 11436 / LSU 4</strain>
    </source>
</reference>
<evidence type="ECO:0000256" key="1">
    <source>
        <dbReference type="SAM" id="Phobius"/>
    </source>
</evidence>
<dbReference type="EMBL" id="CP002859">
    <property type="protein sequence ID" value="AEI47062.1"/>
    <property type="molecule type" value="Genomic_DNA"/>
</dbReference>
<feature type="transmembrane region" description="Helical" evidence="1">
    <location>
        <begin position="245"/>
        <end position="265"/>
    </location>
</feature>
<dbReference type="KEGG" id="rsi:Runsl_0619"/>
<dbReference type="Proteomes" id="UP000000493">
    <property type="component" value="Chromosome"/>
</dbReference>
<evidence type="ECO:0000313" key="2">
    <source>
        <dbReference type="EMBL" id="AEI47062.1"/>
    </source>
</evidence>
<feature type="transmembrane region" description="Helical" evidence="1">
    <location>
        <begin position="107"/>
        <end position="126"/>
    </location>
</feature>
<dbReference type="AlphaFoldDB" id="A0A7U3ZH71"/>